<feature type="transmembrane region" description="Helical" evidence="15">
    <location>
        <begin position="121"/>
        <end position="145"/>
    </location>
</feature>
<evidence type="ECO:0000256" key="12">
    <source>
        <dbReference type="ARBA" id="ARBA00023180"/>
    </source>
</evidence>
<evidence type="ECO:0000256" key="10">
    <source>
        <dbReference type="ARBA" id="ARBA00023157"/>
    </source>
</evidence>
<dbReference type="OrthoDB" id="10015560at2759"/>
<proteinExistence type="inferred from homology"/>
<name>A0A9P0HR38_NEZVI</name>
<dbReference type="GO" id="GO:0007602">
    <property type="term" value="P:phototransduction"/>
    <property type="evidence" value="ECO:0007669"/>
    <property type="project" value="UniProtKB-KW"/>
</dbReference>
<evidence type="ECO:0000256" key="14">
    <source>
        <dbReference type="ARBA" id="ARBA00023305"/>
    </source>
</evidence>
<evidence type="ECO:0000256" key="2">
    <source>
        <dbReference type="ARBA" id="ARBA00022543"/>
    </source>
</evidence>
<dbReference type="PROSITE" id="PS00238">
    <property type="entry name" value="OPSIN"/>
    <property type="match status" value="1"/>
</dbReference>
<keyword evidence="11 15" id="KW-0675">Receptor</keyword>
<dbReference type="PRINTS" id="PR00238">
    <property type="entry name" value="OPSIN"/>
</dbReference>
<accession>A0A9P0HR38</accession>
<evidence type="ECO:0000313" key="18">
    <source>
        <dbReference type="EMBL" id="CAH1407474.1"/>
    </source>
</evidence>
<dbReference type="InterPro" id="IPR001760">
    <property type="entry name" value="Opsin"/>
</dbReference>
<keyword evidence="7 15" id="KW-0157">Chromophore</keyword>
<evidence type="ECO:0000256" key="6">
    <source>
        <dbReference type="ARBA" id="ARBA00022989"/>
    </source>
</evidence>
<keyword evidence="9 15" id="KW-0472">Membrane</keyword>
<keyword evidence="12" id="KW-0325">Glycoprotein</keyword>
<dbReference type="InterPro" id="IPR017452">
    <property type="entry name" value="GPCR_Rhodpsn_7TM"/>
</dbReference>
<keyword evidence="6 15" id="KW-1133">Transmembrane helix</keyword>
<evidence type="ECO:0000256" key="16">
    <source>
        <dbReference type="SAM" id="MobiDB-lite"/>
    </source>
</evidence>
<dbReference type="InterPro" id="IPR050125">
    <property type="entry name" value="GPCR_opsins"/>
</dbReference>
<evidence type="ECO:0000256" key="15">
    <source>
        <dbReference type="RuleBase" id="RU004951"/>
    </source>
</evidence>
<dbReference type="GO" id="GO:0004930">
    <property type="term" value="F:G protein-coupled receptor activity"/>
    <property type="evidence" value="ECO:0007669"/>
    <property type="project" value="UniProtKB-KW"/>
</dbReference>
<dbReference type="EMBL" id="OV725083">
    <property type="protein sequence ID" value="CAH1407474.1"/>
    <property type="molecule type" value="Genomic_DNA"/>
</dbReference>
<keyword evidence="14" id="KW-0844">Vision</keyword>
<feature type="domain" description="G-protein coupled receptors family 1 profile" evidence="17">
    <location>
        <begin position="9"/>
        <end position="276"/>
    </location>
</feature>
<keyword evidence="3 15" id="KW-0716">Sensory transduction</keyword>
<dbReference type="GO" id="GO:0009881">
    <property type="term" value="F:photoreceptor activity"/>
    <property type="evidence" value="ECO:0007669"/>
    <property type="project" value="UniProtKB-KW"/>
</dbReference>
<evidence type="ECO:0000256" key="4">
    <source>
        <dbReference type="ARBA" id="ARBA00022692"/>
    </source>
</evidence>
<gene>
    <name evidence="18" type="ORF">NEZAVI_LOCUS15182</name>
</gene>
<evidence type="ECO:0000313" key="19">
    <source>
        <dbReference type="Proteomes" id="UP001152798"/>
    </source>
</evidence>
<feature type="transmembrane region" description="Helical" evidence="15">
    <location>
        <begin position="42"/>
        <end position="62"/>
    </location>
</feature>
<evidence type="ECO:0000256" key="8">
    <source>
        <dbReference type="ARBA" id="ARBA00023040"/>
    </source>
</evidence>
<feature type="transmembrane region" description="Helical" evidence="15">
    <location>
        <begin position="170"/>
        <end position="199"/>
    </location>
</feature>
<evidence type="ECO:0000256" key="11">
    <source>
        <dbReference type="ARBA" id="ARBA00023170"/>
    </source>
</evidence>
<evidence type="ECO:0000256" key="1">
    <source>
        <dbReference type="ARBA" id="ARBA00004141"/>
    </source>
</evidence>
<dbReference type="Gene3D" id="1.20.1070.10">
    <property type="entry name" value="Rhodopsin 7-helix transmembrane proteins"/>
    <property type="match status" value="1"/>
</dbReference>
<keyword evidence="10" id="KW-1015">Disulfide bond</keyword>
<feature type="transmembrane region" description="Helical" evidence="15">
    <location>
        <begin position="82"/>
        <end position="100"/>
    </location>
</feature>
<dbReference type="PRINTS" id="PR00237">
    <property type="entry name" value="GPCRRHODOPSN"/>
</dbReference>
<dbReference type="PANTHER" id="PTHR24240">
    <property type="entry name" value="OPSIN"/>
    <property type="match status" value="1"/>
</dbReference>
<dbReference type="PROSITE" id="PS50262">
    <property type="entry name" value="G_PROTEIN_RECEP_F1_2"/>
    <property type="match status" value="1"/>
</dbReference>
<reference evidence="18" key="1">
    <citation type="submission" date="2022-01" db="EMBL/GenBank/DDBJ databases">
        <authorList>
            <person name="King R."/>
        </authorList>
    </citation>
    <scope>NUCLEOTIDE SEQUENCE</scope>
</reference>
<evidence type="ECO:0000256" key="9">
    <source>
        <dbReference type="ARBA" id="ARBA00023136"/>
    </source>
</evidence>
<dbReference type="InterPro" id="IPR000276">
    <property type="entry name" value="GPCR_Rhodpsn"/>
</dbReference>
<keyword evidence="2 15" id="KW-0600">Photoreceptor protein</keyword>
<organism evidence="18 19">
    <name type="scientific">Nezara viridula</name>
    <name type="common">Southern green stink bug</name>
    <name type="synonym">Cimex viridulus</name>
    <dbReference type="NCBI Taxonomy" id="85310"/>
    <lineage>
        <taxon>Eukaryota</taxon>
        <taxon>Metazoa</taxon>
        <taxon>Ecdysozoa</taxon>
        <taxon>Arthropoda</taxon>
        <taxon>Hexapoda</taxon>
        <taxon>Insecta</taxon>
        <taxon>Pterygota</taxon>
        <taxon>Neoptera</taxon>
        <taxon>Paraneoptera</taxon>
        <taxon>Hemiptera</taxon>
        <taxon>Heteroptera</taxon>
        <taxon>Panheteroptera</taxon>
        <taxon>Pentatomomorpha</taxon>
        <taxon>Pentatomoidea</taxon>
        <taxon>Pentatomidae</taxon>
        <taxon>Pentatominae</taxon>
        <taxon>Nezara</taxon>
    </lineage>
</organism>
<evidence type="ECO:0000256" key="13">
    <source>
        <dbReference type="ARBA" id="ARBA00023224"/>
    </source>
</evidence>
<dbReference type="GO" id="GO:0007601">
    <property type="term" value="P:visual perception"/>
    <property type="evidence" value="ECO:0007669"/>
    <property type="project" value="UniProtKB-KW"/>
</dbReference>
<comment type="similarity">
    <text evidence="15">Belongs to the G-protein coupled receptor 1 family. Opsin subfamily.</text>
</comment>
<dbReference type="InterPro" id="IPR027430">
    <property type="entry name" value="Retinal_BS"/>
</dbReference>
<keyword evidence="13 15" id="KW-0807">Transducer</keyword>
<keyword evidence="4 15" id="KW-0812">Transmembrane</keyword>
<evidence type="ECO:0000256" key="3">
    <source>
        <dbReference type="ARBA" id="ARBA00022606"/>
    </source>
</evidence>
<protein>
    <recommendedName>
        <fullName evidence="17">G-protein coupled receptors family 1 profile domain-containing protein</fullName>
    </recommendedName>
</protein>
<keyword evidence="19" id="KW-1185">Reference proteome</keyword>
<dbReference type="Proteomes" id="UP001152798">
    <property type="component" value="Chromosome 7"/>
</dbReference>
<dbReference type="PROSITE" id="PS00237">
    <property type="entry name" value="G_PROTEIN_RECEP_F1_1"/>
    <property type="match status" value="1"/>
</dbReference>
<dbReference type="SUPFAM" id="SSF81321">
    <property type="entry name" value="Family A G protein-coupled receptor-like"/>
    <property type="match status" value="1"/>
</dbReference>
<dbReference type="Pfam" id="PF00001">
    <property type="entry name" value="7tm_1"/>
    <property type="match status" value="1"/>
</dbReference>
<keyword evidence="5 15" id="KW-0681">Retinal protein</keyword>
<feature type="region of interest" description="Disordered" evidence="16">
    <location>
        <begin position="337"/>
        <end position="358"/>
    </location>
</feature>
<evidence type="ECO:0000256" key="5">
    <source>
        <dbReference type="ARBA" id="ARBA00022925"/>
    </source>
</evidence>
<dbReference type="GO" id="GO:0016020">
    <property type="term" value="C:membrane"/>
    <property type="evidence" value="ECO:0007669"/>
    <property type="project" value="UniProtKB-SubCell"/>
</dbReference>
<evidence type="ECO:0000259" key="17">
    <source>
        <dbReference type="PROSITE" id="PS50262"/>
    </source>
</evidence>
<comment type="subcellular location">
    <subcellularLocation>
        <location evidence="1 15">Membrane</location>
        <topology evidence="1 15">Multi-pass membrane protein</topology>
    </subcellularLocation>
</comment>
<evidence type="ECO:0000256" key="7">
    <source>
        <dbReference type="ARBA" id="ARBA00022991"/>
    </source>
</evidence>
<keyword evidence="8 15" id="KW-0297">G-protein coupled receptor</keyword>
<comment type="caution">
    <text evidence="15">Lacks conserved residue(s) required for the propagation of feature annotation.</text>
</comment>
<dbReference type="AlphaFoldDB" id="A0A9P0HR38"/>
<feature type="transmembrane region" description="Helical" evidence="15">
    <location>
        <begin position="220"/>
        <end position="247"/>
    </location>
</feature>
<sequence length="370" mass="42119">MWDNYNKKINIITIQLSPCNRKIYNYIYFCFRCRSLRTPSNLLVLNLAISDLIILSKIPLFIYNSYKQGPALGSLGCQTYGFIGGMTGTCSIMTLAAIALDRYYVIAYPLNRGYHTTRMRAFVWIIIIWLYSAAFSVIPIAGVGIKPYVPEGFLTSCSFDYLDDSENNRLFIFGFFVAAWVMPFTIIIFSYVGICRAVLVVSFATRKGQEKEKRKKELRLAVVVIVVISLWFAAWTPYAIVALLGIFGQKHLITPLASMVPAIFCKTASCVDPFVYSLSHPRLKNELFRALCPKRYAMERAETHKTVWKMEGSRGSMSRRDYQTSFRNTHQEELIDLESIGEPMRKRSSSSSSQFQSRDVSIKSIDGIVI</sequence>